<accession>E8MYJ4</accession>
<protein>
    <recommendedName>
        <fullName evidence="3">Nbr1 FW domain-containing protein</fullName>
    </recommendedName>
</protein>
<dbReference type="EMBL" id="AP012029">
    <property type="protein sequence ID" value="BAJ64330.1"/>
    <property type="molecule type" value="Genomic_DNA"/>
</dbReference>
<keyword evidence="2" id="KW-0732">Signal</keyword>
<feature type="compositionally biased region" description="Pro residues" evidence="1">
    <location>
        <begin position="64"/>
        <end position="73"/>
    </location>
</feature>
<gene>
    <name evidence="4" type="ordered locus">ANT_23040</name>
</gene>
<evidence type="ECO:0000259" key="3">
    <source>
        <dbReference type="Pfam" id="PF16158"/>
    </source>
</evidence>
<name>E8MYJ4_ANATU</name>
<feature type="signal peptide" evidence="2">
    <location>
        <begin position="1"/>
        <end position="27"/>
    </location>
</feature>
<dbReference type="KEGG" id="atm:ANT_23040"/>
<dbReference type="Gene3D" id="2.60.40.10">
    <property type="entry name" value="Immunoglobulins"/>
    <property type="match status" value="1"/>
</dbReference>
<feature type="region of interest" description="Disordered" evidence="1">
    <location>
        <begin position="58"/>
        <end position="102"/>
    </location>
</feature>
<dbReference type="InterPro" id="IPR032350">
    <property type="entry name" value="Nbr1_FW"/>
</dbReference>
<dbReference type="Pfam" id="PF16158">
    <property type="entry name" value="N_BRCA1_IG"/>
    <property type="match status" value="1"/>
</dbReference>
<dbReference type="CDD" id="cd14947">
    <property type="entry name" value="NBR1_like"/>
    <property type="match status" value="1"/>
</dbReference>
<evidence type="ECO:0000313" key="5">
    <source>
        <dbReference type="Proteomes" id="UP000008922"/>
    </source>
</evidence>
<evidence type="ECO:0000313" key="4">
    <source>
        <dbReference type="EMBL" id="BAJ64330.1"/>
    </source>
</evidence>
<keyword evidence="5" id="KW-1185">Reference proteome</keyword>
<evidence type="ECO:0000256" key="2">
    <source>
        <dbReference type="SAM" id="SignalP"/>
    </source>
</evidence>
<reference evidence="4 5" key="1">
    <citation type="submission" date="2010-12" db="EMBL/GenBank/DDBJ databases">
        <title>Whole genome sequence of Anaerolinea thermophila UNI-1.</title>
        <authorList>
            <person name="Narita-Yamada S."/>
            <person name="Kishi E."/>
            <person name="Watanabe Y."/>
            <person name="Takasaki K."/>
            <person name="Ankai A."/>
            <person name="Oguchi A."/>
            <person name="Fukui S."/>
            <person name="Takahashi M."/>
            <person name="Yashiro I."/>
            <person name="Hosoyama A."/>
            <person name="Sekiguchi Y."/>
            <person name="Hanada S."/>
            <person name="Fujita N."/>
        </authorList>
    </citation>
    <scope>NUCLEOTIDE SEQUENCE [LARGE SCALE GENOMIC DNA]</scope>
    <source>
        <strain evidence="5">DSM 14523 / JCM 11388 / NBRC 100420 / UNI-1</strain>
    </source>
</reference>
<dbReference type="AlphaFoldDB" id="E8MYJ4"/>
<dbReference type="OrthoDB" id="166916at2"/>
<feature type="domain" description="Nbr1 FW" evidence="3">
    <location>
        <begin position="134"/>
        <end position="229"/>
    </location>
</feature>
<evidence type="ECO:0000256" key="1">
    <source>
        <dbReference type="SAM" id="MobiDB-lite"/>
    </source>
</evidence>
<dbReference type="HOGENOM" id="CLU_1197786_0_0_0"/>
<dbReference type="STRING" id="926569.ANT_23040"/>
<proteinExistence type="predicted"/>
<feature type="chain" id="PRO_5003228532" description="Nbr1 FW domain-containing protein" evidence="2">
    <location>
        <begin position="28"/>
        <end position="231"/>
    </location>
</feature>
<organism evidence="4 5">
    <name type="scientific">Anaerolinea thermophila (strain DSM 14523 / JCM 11388 / NBRC 100420 / UNI-1)</name>
    <dbReference type="NCBI Taxonomy" id="926569"/>
    <lineage>
        <taxon>Bacteria</taxon>
        <taxon>Bacillati</taxon>
        <taxon>Chloroflexota</taxon>
        <taxon>Anaerolineae</taxon>
        <taxon>Anaerolineales</taxon>
        <taxon>Anaerolineaceae</taxon>
        <taxon>Anaerolinea</taxon>
    </lineage>
</organism>
<dbReference type="Proteomes" id="UP000008922">
    <property type="component" value="Chromosome"/>
</dbReference>
<sequence length="231" mass="24440">MEDVRMLKKQIFAGIAVLLLATAGLVACQQATPAAPTLDANAVYTQAAQTVAAGIAQTEAAKPSPTPLPPTFTPTPTMIQPTATPELSGTPAAGTPQPSPTGAVGLTPLPTNTLAAPPAQTTGDKAEWVSQSPTDGTQIKKGEKFLVKYVLKNIGTTTWSTKYTFRYYAGDKMGSPNDLNLTKEVKPKDTVEIVFELTAPDKTGKTNTIWVLTNDQGINFYSVFLSIEVVE</sequence>
<dbReference type="PROSITE" id="PS51257">
    <property type="entry name" value="PROKAR_LIPOPROTEIN"/>
    <property type="match status" value="1"/>
</dbReference>
<dbReference type="InParanoid" id="E8MYJ4"/>
<dbReference type="InterPro" id="IPR013783">
    <property type="entry name" value="Ig-like_fold"/>
</dbReference>